<keyword evidence="2" id="KW-0489">Methyltransferase</keyword>
<keyword evidence="1" id="KW-0963">Cytoplasm</keyword>
<organism evidence="7 8">
    <name type="scientific">Ignisphaera aggregans (strain DSM 17230 / JCM 13409 / AQ1.S1)</name>
    <dbReference type="NCBI Taxonomy" id="583356"/>
    <lineage>
        <taxon>Archaea</taxon>
        <taxon>Thermoproteota</taxon>
        <taxon>Thermoprotei</taxon>
        <taxon>Desulfurococcales</taxon>
        <taxon>Desulfurococcaceae</taxon>
        <taxon>Ignisphaera</taxon>
    </lineage>
</organism>
<keyword evidence="3" id="KW-0808">Transferase</keyword>
<accession>E0SSR1</accession>
<dbReference type="GO" id="GO:0005737">
    <property type="term" value="C:cytoplasm"/>
    <property type="evidence" value="ECO:0007669"/>
    <property type="project" value="TreeGrafter"/>
</dbReference>
<evidence type="ECO:0000256" key="3">
    <source>
        <dbReference type="ARBA" id="ARBA00022679"/>
    </source>
</evidence>
<feature type="domain" description="SAM-dependent methyltransferase TRM5/TYW2-type" evidence="6">
    <location>
        <begin position="24"/>
        <end position="281"/>
    </location>
</feature>
<dbReference type="Gene3D" id="3.40.50.150">
    <property type="entry name" value="Vaccinia Virus protein VP39"/>
    <property type="match status" value="1"/>
</dbReference>
<protein>
    <recommendedName>
        <fullName evidence="6">SAM-dependent methyltransferase TRM5/TYW2-type domain-containing protein</fullName>
    </recommendedName>
</protein>
<dbReference type="Pfam" id="PF02475">
    <property type="entry name" value="TRM5-TYW2_MTfase"/>
    <property type="match status" value="1"/>
</dbReference>
<dbReference type="Proteomes" id="UP000001304">
    <property type="component" value="Chromosome"/>
</dbReference>
<keyword evidence="8" id="KW-1185">Reference proteome</keyword>
<dbReference type="SUPFAM" id="SSF53335">
    <property type="entry name" value="S-adenosyl-L-methionine-dependent methyltransferases"/>
    <property type="match status" value="1"/>
</dbReference>
<dbReference type="InterPro" id="IPR030382">
    <property type="entry name" value="MeTrfase_TRM5/TYW2"/>
</dbReference>
<evidence type="ECO:0000256" key="4">
    <source>
        <dbReference type="ARBA" id="ARBA00022691"/>
    </source>
</evidence>
<dbReference type="HOGENOM" id="CLU_022610_0_0_2"/>
<evidence type="ECO:0000256" key="5">
    <source>
        <dbReference type="ARBA" id="ARBA00022694"/>
    </source>
</evidence>
<sequence length="282" mass="32535">MPLLRDIAREILGDSYASIIWKRIEIIGDIAVIRKPFGIDIDILRRLGIEMLNRLKYVKSVWLAVTPVEGDYRTREYIHLAGEYRSETVYREHGCSFLLDITKVYISPVLSYDHMRIAKLVIEGEKILNMFAGFGGYSIVVSRYAKPSYTLSIDINPYAVKYMRINIELNRVEAINDVIEGDALTIADGLRCCFDRILMPLPELVYRAIDKSIDLVKNNGFIHPHIFINANNRREAFEKASKTLLEYIERYRVIGRVMGGHVIRSIAPRKYHVTIDIQIIKN</sequence>
<dbReference type="AlphaFoldDB" id="E0SSR1"/>
<name>E0SSR1_IGNAA</name>
<dbReference type="CDD" id="cd02440">
    <property type="entry name" value="AdoMet_MTases"/>
    <property type="match status" value="1"/>
</dbReference>
<evidence type="ECO:0000313" key="7">
    <source>
        <dbReference type="EMBL" id="ADM28646.1"/>
    </source>
</evidence>
<reference evidence="7 8" key="1">
    <citation type="journal article" date="2010" name="Stand. Genomic Sci.">
        <title>Complete genome sequence of Ignisphaera aggregans type strain (AQ1.S1).</title>
        <authorList>
            <person name="Goker M."/>
            <person name="Held B."/>
            <person name="Lapidus A."/>
            <person name="Nolan M."/>
            <person name="Spring S."/>
            <person name="Yasawong M."/>
            <person name="Lucas S."/>
            <person name="Glavina Del Rio T."/>
            <person name="Tice H."/>
            <person name="Cheng J.F."/>
            <person name="Goodwin L."/>
            <person name="Tapia R."/>
            <person name="Pitluck S."/>
            <person name="Liolios K."/>
            <person name="Ivanova N."/>
            <person name="Mavromatis K."/>
            <person name="Mikhailova N."/>
            <person name="Pati A."/>
            <person name="Chen A."/>
            <person name="Palaniappan K."/>
            <person name="Brambilla E."/>
            <person name="Land M."/>
            <person name="Hauser L."/>
            <person name="Chang Y.J."/>
            <person name="Jeffries C.D."/>
            <person name="Brettin T."/>
            <person name="Detter J.C."/>
            <person name="Han C."/>
            <person name="Rohde M."/>
            <person name="Sikorski J."/>
            <person name="Woyke T."/>
            <person name="Bristow J."/>
            <person name="Eisen J.A."/>
            <person name="Markowitz V."/>
            <person name="Hugenholtz P."/>
            <person name="Kyrpides N.C."/>
            <person name="Klenk H.P."/>
        </authorList>
    </citation>
    <scope>NUCLEOTIDE SEQUENCE [LARGE SCALE GENOMIC DNA]</scope>
    <source>
        <strain evidence="8">DSM 17230 / JCM 13409 / AQ1.S1</strain>
    </source>
</reference>
<dbReference type="InterPro" id="IPR056743">
    <property type="entry name" value="TRM5-TYW2-like_MTfase"/>
</dbReference>
<dbReference type="GO" id="GO:0008175">
    <property type="term" value="F:tRNA methyltransferase activity"/>
    <property type="evidence" value="ECO:0007669"/>
    <property type="project" value="TreeGrafter"/>
</dbReference>
<dbReference type="EMBL" id="CP002098">
    <property type="protein sequence ID" value="ADM28646.1"/>
    <property type="molecule type" value="Genomic_DNA"/>
</dbReference>
<dbReference type="PROSITE" id="PS51684">
    <property type="entry name" value="SAM_MT_TRM5_TYW2"/>
    <property type="match status" value="1"/>
</dbReference>
<evidence type="ECO:0000256" key="1">
    <source>
        <dbReference type="ARBA" id="ARBA00022490"/>
    </source>
</evidence>
<evidence type="ECO:0000259" key="6">
    <source>
        <dbReference type="PROSITE" id="PS51684"/>
    </source>
</evidence>
<evidence type="ECO:0000313" key="8">
    <source>
        <dbReference type="Proteomes" id="UP000001304"/>
    </source>
</evidence>
<keyword evidence="4" id="KW-0949">S-adenosyl-L-methionine</keyword>
<dbReference type="BioCyc" id="IAGG583356:GHAH-1838-MONOMER"/>
<dbReference type="Gene3D" id="3.30.300.110">
    <property type="entry name" value="Met-10+ protein-like domains"/>
    <property type="match status" value="1"/>
</dbReference>
<dbReference type="PANTHER" id="PTHR23245:SF36">
    <property type="entry name" value="TRNA (GUANINE(37)-N1)-METHYLTRANSFERASE"/>
    <property type="match status" value="1"/>
</dbReference>
<dbReference type="KEGG" id="iag:Igag_1849"/>
<keyword evidence="5" id="KW-0819">tRNA processing</keyword>
<dbReference type="STRING" id="583356.Igag_1849"/>
<dbReference type="PANTHER" id="PTHR23245">
    <property type="entry name" value="TRNA METHYLTRANSFERASE"/>
    <property type="match status" value="1"/>
</dbReference>
<gene>
    <name evidence="7" type="ordered locus">Igag_1849</name>
</gene>
<proteinExistence type="predicted"/>
<evidence type="ECO:0000256" key="2">
    <source>
        <dbReference type="ARBA" id="ARBA00022603"/>
    </source>
</evidence>
<dbReference type="InterPro" id="IPR029063">
    <property type="entry name" value="SAM-dependent_MTases_sf"/>
</dbReference>
<dbReference type="GO" id="GO:0002939">
    <property type="term" value="P:tRNA N1-guanine methylation"/>
    <property type="evidence" value="ECO:0007669"/>
    <property type="project" value="TreeGrafter"/>
</dbReference>